<evidence type="ECO:0000256" key="4">
    <source>
        <dbReference type="ARBA" id="ARBA00022547"/>
    </source>
</evidence>
<evidence type="ECO:0000313" key="10">
    <source>
        <dbReference type="Proteomes" id="UP000050795"/>
    </source>
</evidence>
<evidence type="ECO:0000256" key="6">
    <source>
        <dbReference type="ARBA" id="ARBA00023065"/>
    </source>
</evidence>
<comment type="subcellular location">
    <subcellularLocation>
        <location evidence="1">Mitochondrion membrane</location>
    </subcellularLocation>
</comment>
<dbReference type="GO" id="GO:0031966">
    <property type="term" value="C:mitochondrial membrane"/>
    <property type="evidence" value="ECO:0007669"/>
    <property type="project" value="UniProtKB-SubCell"/>
</dbReference>
<dbReference type="InterPro" id="IPR006808">
    <property type="entry name" value="ATP_synth_F0_gsu_mt"/>
</dbReference>
<evidence type="ECO:0000256" key="8">
    <source>
        <dbReference type="ARBA" id="ARBA00023136"/>
    </source>
</evidence>
<evidence type="ECO:0008006" key="12">
    <source>
        <dbReference type="Google" id="ProtNLM"/>
    </source>
</evidence>
<evidence type="ECO:0000256" key="2">
    <source>
        <dbReference type="ARBA" id="ARBA00005699"/>
    </source>
</evidence>
<keyword evidence="10" id="KW-1185">Reference proteome</keyword>
<reference evidence="11" key="2">
    <citation type="submission" date="2023-11" db="UniProtKB">
        <authorList>
            <consortium name="WormBaseParasite"/>
        </authorList>
    </citation>
    <scope>IDENTIFICATION</scope>
</reference>
<dbReference type="PANTHER" id="PTHR12386">
    <property type="entry name" value="ATP SYNTHASE SUBUNIT"/>
    <property type="match status" value="1"/>
</dbReference>
<evidence type="ECO:0000256" key="7">
    <source>
        <dbReference type="ARBA" id="ARBA00023128"/>
    </source>
</evidence>
<name>A0AA85K3U8_TRIRE</name>
<evidence type="ECO:0000256" key="9">
    <source>
        <dbReference type="ARBA" id="ARBA00023310"/>
    </source>
</evidence>
<dbReference type="GO" id="GO:0015986">
    <property type="term" value="P:proton motive force-driven ATP synthesis"/>
    <property type="evidence" value="ECO:0007669"/>
    <property type="project" value="InterPro"/>
</dbReference>
<keyword evidence="3" id="KW-0813">Transport</keyword>
<organism evidence="10 11">
    <name type="scientific">Trichobilharzia regenti</name>
    <name type="common">Nasal bird schistosome</name>
    <dbReference type="NCBI Taxonomy" id="157069"/>
    <lineage>
        <taxon>Eukaryota</taxon>
        <taxon>Metazoa</taxon>
        <taxon>Spiralia</taxon>
        <taxon>Lophotrochozoa</taxon>
        <taxon>Platyhelminthes</taxon>
        <taxon>Trematoda</taxon>
        <taxon>Digenea</taxon>
        <taxon>Strigeidida</taxon>
        <taxon>Schistosomatoidea</taxon>
        <taxon>Schistosomatidae</taxon>
        <taxon>Trichobilharzia</taxon>
    </lineage>
</organism>
<protein>
    <recommendedName>
        <fullName evidence="12">ATP synthase subunit</fullName>
    </recommendedName>
</protein>
<evidence type="ECO:0000313" key="11">
    <source>
        <dbReference type="WBParaSite" id="TREG1_53000.1"/>
    </source>
</evidence>
<evidence type="ECO:0000256" key="5">
    <source>
        <dbReference type="ARBA" id="ARBA00022781"/>
    </source>
</evidence>
<dbReference type="WBParaSite" id="TREG1_53000.1">
    <property type="protein sequence ID" value="TREG1_53000.1"/>
    <property type="gene ID" value="TREG1_53000"/>
</dbReference>
<evidence type="ECO:0000256" key="1">
    <source>
        <dbReference type="ARBA" id="ARBA00004325"/>
    </source>
</evidence>
<dbReference type="GO" id="GO:0015078">
    <property type="term" value="F:proton transmembrane transporter activity"/>
    <property type="evidence" value="ECO:0007669"/>
    <property type="project" value="InterPro"/>
</dbReference>
<evidence type="ECO:0000256" key="3">
    <source>
        <dbReference type="ARBA" id="ARBA00022448"/>
    </source>
</evidence>
<sequence>MALSKVTGRITKLVDCGSKASAFVIKEATPRLNKFKEYARVELRPPTRADIKPAMEQANKIFTAAKSGAWKNVTVKEGFINALVTAEVLCWFFIGEMIGRRSFLGYSRVPGYIYEVITRRCSN</sequence>
<dbReference type="GO" id="GO:0045259">
    <property type="term" value="C:proton-transporting ATP synthase complex"/>
    <property type="evidence" value="ECO:0007669"/>
    <property type="project" value="UniProtKB-KW"/>
</dbReference>
<keyword evidence="8" id="KW-0472">Membrane</keyword>
<keyword evidence="9" id="KW-0066">ATP synthesis</keyword>
<dbReference type="Pfam" id="PF04718">
    <property type="entry name" value="ATP-synt_G"/>
    <property type="match status" value="1"/>
</dbReference>
<keyword evidence="7" id="KW-0496">Mitochondrion</keyword>
<proteinExistence type="inferred from homology"/>
<accession>A0AA85K3U8</accession>
<comment type="similarity">
    <text evidence="2">Belongs to the ATPase g subunit family.</text>
</comment>
<dbReference type="Proteomes" id="UP000050795">
    <property type="component" value="Unassembled WGS sequence"/>
</dbReference>
<keyword evidence="4" id="KW-0138">CF(0)</keyword>
<dbReference type="AlphaFoldDB" id="A0AA85K3U8"/>
<reference evidence="10" key="1">
    <citation type="submission" date="2022-06" db="EMBL/GenBank/DDBJ databases">
        <authorList>
            <person name="Berger JAMES D."/>
            <person name="Berger JAMES D."/>
        </authorList>
    </citation>
    <scope>NUCLEOTIDE SEQUENCE [LARGE SCALE GENOMIC DNA]</scope>
</reference>
<keyword evidence="6" id="KW-0406">Ion transport</keyword>
<keyword evidence="5" id="KW-0375">Hydrogen ion transport</keyword>